<dbReference type="AlphaFoldDB" id="A0A7J7RAC2"/>
<reference evidence="2 3" key="1">
    <citation type="journal article" date="2020" name="Nature">
        <title>Six reference-quality genomes reveal evolution of bat adaptations.</title>
        <authorList>
            <person name="Jebb D."/>
            <person name="Huang Z."/>
            <person name="Pippel M."/>
            <person name="Hughes G.M."/>
            <person name="Lavrichenko K."/>
            <person name="Devanna P."/>
            <person name="Winkler S."/>
            <person name="Jermiin L.S."/>
            <person name="Skirmuntt E.C."/>
            <person name="Katzourakis A."/>
            <person name="Burkitt-Gray L."/>
            <person name="Ray D.A."/>
            <person name="Sullivan K.A.M."/>
            <person name="Roscito J.G."/>
            <person name="Kirilenko B.M."/>
            <person name="Davalos L.M."/>
            <person name="Corthals A.P."/>
            <person name="Power M.L."/>
            <person name="Jones G."/>
            <person name="Ransome R.D."/>
            <person name="Dechmann D.K.N."/>
            <person name="Locatelli A.G."/>
            <person name="Puechmaille S.J."/>
            <person name="Fedrigo O."/>
            <person name="Jarvis E.D."/>
            <person name="Hiller M."/>
            <person name="Vernes S.C."/>
            <person name="Myers E.W."/>
            <person name="Teeling E.C."/>
        </authorList>
    </citation>
    <scope>NUCLEOTIDE SEQUENCE [LARGE SCALE GENOMIC DNA]</scope>
    <source>
        <strain evidence="2">MPipKuh1</strain>
        <tissue evidence="2">Flight muscle</tissue>
    </source>
</reference>
<keyword evidence="3" id="KW-1185">Reference proteome</keyword>
<evidence type="ECO:0000313" key="3">
    <source>
        <dbReference type="Proteomes" id="UP000558488"/>
    </source>
</evidence>
<organism evidence="2 3">
    <name type="scientific">Pipistrellus kuhlii</name>
    <name type="common">Kuhl's pipistrelle</name>
    <dbReference type="NCBI Taxonomy" id="59472"/>
    <lineage>
        <taxon>Eukaryota</taxon>
        <taxon>Metazoa</taxon>
        <taxon>Chordata</taxon>
        <taxon>Craniata</taxon>
        <taxon>Vertebrata</taxon>
        <taxon>Euteleostomi</taxon>
        <taxon>Mammalia</taxon>
        <taxon>Eutheria</taxon>
        <taxon>Laurasiatheria</taxon>
        <taxon>Chiroptera</taxon>
        <taxon>Yangochiroptera</taxon>
        <taxon>Vespertilionidae</taxon>
        <taxon>Pipistrellus</taxon>
    </lineage>
</organism>
<proteinExistence type="predicted"/>
<dbReference type="EMBL" id="JACAGB010000085">
    <property type="protein sequence ID" value="KAF6273023.1"/>
    <property type="molecule type" value="Genomic_DNA"/>
</dbReference>
<evidence type="ECO:0000313" key="2">
    <source>
        <dbReference type="EMBL" id="KAF6273023.1"/>
    </source>
</evidence>
<accession>A0A7J7RAC2</accession>
<gene>
    <name evidence="2" type="ORF">mPipKuh1_010699</name>
</gene>
<comment type="caution">
    <text evidence="2">The sequence shown here is derived from an EMBL/GenBank/DDBJ whole genome shotgun (WGS) entry which is preliminary data.</text>
</comment>
<feature type="region of interest" description="Disordered" evidence="1">
    <location>
        <begin position="24"/>
        <end position="63"/>
    </location>
</feature>
<sequence length="132" mass="14150">MHSSTQKHGWQPCVQPWASRQHTASPWSLRTWGGPAGPTGSPIPGVLPRMGLTPRPLPPGTPWGRAGDAALLLCQVSWERTLLGGPGPPTSPTSLLLCLRLWVREPMMLTKVVGCPRHQSGEGHVSRTRSGG</sequence>
<name>A0A7J7RAC2_PIPKU</name>
<protein>
    <submittedName>
        <fullName evidence="2">Uncharacterized protein</fullName>
    </submittedName>
</protein>
<evidence type="ECO:0000256" key="1">
    <source>
        <dbReference type="SAM" id="MobiDB-lite"/>
    </source>
</evidence>
<dbReference type="Proteomes" id="UP000558488">
    <property type="component" value="Unassembled WGS sequence"/>
</dbReference>